<dbReference type="Pfam" id="PF04390">
    <property type="entry name" value="LptE"/>
    <property type="match status" value="1"/>
</dbReference>
<accession>A0A1W1C3K1</accession>
<dbReference type="EMBL" id="FPHD01000055">
    <property type="protein sequence ID" value="SFV60356.1"/>
    <property type="molecule type" value="Genomic_DNA"/>
</dbReference>
<dbReference type="InterPro" id="IPR007485">
    <property type="entry name" value="LPS_assembly_LptE"/>
</dbReference>
<dbReference type="AlphaFoldDB" id="A0A1W1C3K1"/>
<dbReference type="GO" id="GO:0019867">
    <property type="term" value="C:outer membrane"/>
    <property type="evidence" value="ECO:0007669"/>
    <property type="project" value="InterPro"/>
</dbReference>
<organism evidence="1">
    <name type="scientific">hydrothermal vent metagenome</name>
    <dbReference type="NCBI Taxonomy" id="652676"/>
    <lineage>
        <taxon>unclassified sequences</taxon>
        <taxon>metagenomes</taxon>
        <taxon>ecological metagenomes</taxon>
    </lineage>
</organism>
<reference evidence="1" key="1">
    <citation type="submission" date="2016-10" db="EMBL/GenBank/DDBJ databases">
        <authorList>
            <person name="de Groot N.N."/>
        </authorList>
    </citation>
    <scope>NUCLEOTIDE SEQUENCE</scope>
</reference>
<keyword evidence="1" id="KW-0449">Lipoprotein</keyword>
<name>A0A1W1C3K1_9ZZZZ</name>
<dbReference type="GO" id="GO:0043165">
    <property type="term" value="P:Gram-negative-bacterium-type cell outer membrane assembly"/>
    <property type="evidence" value="ECO:0007669"/>
    <property type="project" value="InterPro"/>
</dbReference>
<gene>
    <name evidence="1" type="ORF">MNB_SV-8-1085</name>
</gene>
<sequence length="179" mass="20405">MKRIQNILKQFLLSTFYPLLAIMTMVMISACGYKPSSHMIKQLFTDSVYVEVIVDRAEPENAPFVKDEMNRLVYTRFKGRIVPKAQAESQIRIAYSGSTFTPLAYEDGYVTRYRANIKVRFDMITKKGRMTKNISTIFESDIQASSLASSTLRTEAIRKGLEKALDEFLAYVSAKSVSR</sequence>
<proteinExistence type="predicted"/>
<evidence type="ECO:0000313" key="1">
    <source>
        <dbReference type="EMBL" id="SFV60356.1"/>
    </source>
</evidence>
<protein>
    <submittedName>
        <fullName evidence="1">Probable lipoprotein Cj1090c</fullName>
    </submittedName>
</protein>
<dbReference type="PROSITE" id="PS51257">
    <property type="entry name" value="PROKAR_LIPOPROTEIN"/>
    <property type="match status" value="1"/>
</dbReference>